<proteinExistence type="inferred from homology"/>
<dbReference type="KEGG" id="salm:D0Y50_15230"/>
<evidence type="ECO:0000313" key="8">
    <source>
        <dbReference type="EMBL" id="AXR07592.1"/>
    </source>
</evidence>
<protein>
    <submittedName>
        <fullName evidence="8">TolC family protein</fullName>
    </submittedName>
</protein>
<dbReference type="Proteomes" id="UP000262073">
    <property type="component" value="Chromosome"/>
</dbReference>
<dbReference type="EMBL" id="CP031769">
    <property type="protein sequence ID" value="AXR07592.1"/>
    <property type="molecule type" value="Genomic_DNA"/>
</dbReference>
<dbReference type="AlphaFoldDB" id="A0A346NPY5"/>
<dbReference type="GO" id="GO:0015562">
    <property type="term" value="F:efflux transmembrane transporter activity"/>
    <property type="evidence" value="ECO:0007669"/>
    <property type="project" value="InterPro"/>
</dbReference>
<dbReference type="Pfam" id="PF02321">
    <property type="entry name" value="OEP"/>
    <property type="match status" value="1"/>
</dbReference>
<evidence type="ECO:0000256" key="5">
    <source>
        <dbReference type="ARBA" id="ARBA00022692"/>
    </source>
</evidence>
<comment type="subcellular location">
    <subcellularLocation>
        <location evidence="1">Cell outer membrane</location>
    </subcellularLocation>
</comment>
<evidence type="ECO:0000256" key="2">
    <source>
        <dbReference type="ARBA" id="ARBA00007613"/>
    </source>
</evidence>
<evidence type="ECO:0000256" key="3">
    <source>
        <dbReference type="ARBA" id="ARBA00022448"/>
    </source>
</evidence>
<dbReference type="InterPro" id="IPR051906">
    <property type="entry name" value="TolC-like"/>
</dbReference>
<dbReference type="GO" id="GO:0009279">
    <property type="term" value="C:cell outer membrane"/>
    <property type="evidence" value="ECO:0007669"/>
    <property type="project" value="UniProtKB-SubCell"/>
</dbReference>
<dbReference type="GO" id="GO:0015288">
    <property type="term" value="F:porin activity"/>
    <property type="evidence" value="ECO:0007669"/>
    <property type="project" value="TreeGrafter"/>
</dbReference>
<keyword evidence="7" id="KW-0998">Cell outer membrane</keyword>
<accession>A0A346NPY5</accession>
<dbReference type="SUPFAM" id="SSF56954">
    <property type="entry name" value="Outer membrane efflux proteins (OEP)"/>
    <property type="match status" value="1"/>
</dbReference>
<dbReference type="InterPro" id="IPR003423">
    <property type="entry name" value="OMP_efflux"/>
</dbReference>
<dbReference type="PANTHER" id="PTHR30026:SF23">
    <property type="entry name" value="TO APRF-PUTATIVE OUTER MEMBRANE EFFLUX PROTEIN OR SECRETED ALKALINE PHOSPHATASE-RELATED"/>
    <property type="match status" value="1"/>
</dbReference>
<comment type="similarity">
    <text evidence="2">Belongs to the outer membrane factor (OMF) (TC 1.B.17) family.</text>
</comment>
<dbReference type="Gene3D" id="1.20.1600.10">
    <property type="entry name" value="Outer membrane efflux proteins (OEP)"/>
    <property type="match status" value="1"/>
</dbReference>
<keyword evidence="6" id="KW-0472">Membrane</keyword>
<evidence type="ECO:0000256" key="4">
    <source>
        <dbReference type="ARBA" id="ARBA00022452"/>
    </source>
</evidence>
<evidence type="ECO:0000256" key="7">
    <source>
        <dbReference type="ARBA" id="ARBA00023237"/>
    </source>
</evidence>
<keyword evidence="5" id="KW-0812">Transmembrane</keyword>
<dbReference type="PANTHER" id="PTHR30026">
    <property type="entry name" value="OUTER MEMBRANE PROTEIN TOLC"/>
    <property type="match status" value="1"/>
</dbReference>
<reference evidence="8 9" key="1">
    <citation type="submission" date="2018-08" db="EMBL/GenBank/DDBJ databases">
        <title>Salinimonas sediminis sp. nov., a piezophilic bacterium isolated from a deep-sea sediment sample from the New Britain Trench.</title>
        <authorList>
            <person name="Cao J."/>
        </authorList>
    </citation>
    <scope>NUCLEOTIDE SEQUENCE [LARGE SCALE GENOMIC DNA]</scope>
    <source>
        <strain evidence="8 9">N102</strain>
    </source>
</reference>
<dbReference type="GO" id="GO:1990281">
    <property type="term" value="C:efflux pump complex"/>
    <property type="evidence" value="ECO:0007669"/>
    <property type="project" value="TreeGrafter"/>
</dbReference>
<keyword evidence="3" id="KW-0813">Transport</keyword>
<gene>
    <name evidence="8" type="ORF">D0Y50_15230</name>
</gene>
<keyword evidence="4" id="KW-1134">Transmembrane beta strand</keyword>
<organism evidence="8 9">
    <name type="scientific">Salinimonas sediminis</name>
    <dbReference type="NCBI Taxonomy" id="2303538"/>
    <lineage>
        <taxon>Bacteria</taxon>
        <taxon>Pseudomonadati</taxon>
        <taxon>Pseudomonadota</taxon>
        <taxon>Gammaproteobacteria</taxon>
        <taxon>Alteromonadales</taxon>
        <taxon>Alteromonadaceae</taxon>
        <taxon>Alteromonas/Salinimonas group</taxon>
        <taxon>Salinimonas</taxon>
    </lineage>
</organism>
<sequence>MAGVLASGAVQAEGLQLQDILQQVISQHPKTAAMREEGLQQQAKIRKAEAEFDPYFSQKVSSRVSGYYDGNVLTTELSKPLSEMGARLYTRYALAEGSFPVYEAQYDTLSAGEVSVGIAFSLLQGRQTDERRTGLRTAGYALQQWQARYRALLNDQLYQATSTYLKWYESSLKRQALAAMMKTLSGSEKALQRRVEQGDAAQMTLDEFSSNTLEIELLQADTQQLQAMTQAKLDYYINTPEPLAAPGTTRQQWPFFINATRLSDLQRQLAKHPLQQVLMTDLQTSRAQLTLAQNTLLPTLDIQASVARDIGSGPANLDGTESKLGLNFSYPLGNRKGRAEQQIQQAKIRQTEFKITDLQQQLMQQFQAAVARWEQSRRVLTLRQQASELAARLQRAEQARFDSGDADMFVLNARQNKLIKARMDAISAHVSQRQAELDLFYAAAALDSLALQPSDHAPLLNQPTRSAAGQN</sequence>
<evidence type="ECO:0000313" key="9">
    <source>
        <dbReference type="Proteomes" id="UP000262073"/>
    </source>
</evidence>
<keyword evidence="9" id="KW-1185">Reference proteome</keyword>
<evidence type="ECO:0000256" key="1">
    <source>
        <dbReference type="ARBA" id="ARBA00004442"/>
    </source>
</evidence>
<evidence type="ECO:0000256" key="6">
    <source>
        <dbReference type="ARBA" id="ARBA00023136"/>
    </source>
</evidence>
<name>A0A346NPY5_9ALTE</name>